<evidence type="ECO:0000256" key="3">
    <source>
        <dbReference type="SAM" id="MobiDB-lite"/>
    </source>
</evidence>
<dbReference type="PANTHER" id="PTHR31088:SF6">
    <property type="entry name" value="PHAGE SHOCK PROTEIN A"/>
    <property type="match status" value="1"/>
</dbReference>
<dbReference type="EMBL" id="BNJJ01000006">
    <property type="protein sequence ID" value="GHO84678.1"/>
    <property type="molecule type" value="Genomic_DNA"/>
</dbReference>
<dbReference type="Proteomes" id="UP000635565">
    <property type="component" value="Unassembled WGS sequence"/>
</dbReference>
<evidence type="ECO:0000256" key="1">
    <source>
        <dbReference type="ARBA" id="ARBA00043985"/>
    </source>
</evidence>
<protein>
    <recommendedName>
        <fullName evidence="6">Phage shock protein A</fullName>
    </recommendedName>
</protein>
<evidence type="ECO:0000313" key="5">
    <source>
        <dbReference type="Proteomes" id="UP000635565"/>
    </source>
</evidence>
<dbReference type="RefSeq" id="WP_201362292.1">
    <property type="nucleotide sequence ID" value="NZ_BNJJ01000006.1"/>
</dbReference>
<feature type="compositionally biased region" description="Polar residues" evidence="3">
    <location>
        <begin position="234"/>
        <end position="243"/>
    </location>
</feature>
<name>A0ABQ3VH33_9CHLR</name>
<organism evidence="4 5">
    <name type="scientific">Dictyobacter formicarum</name>
    <dbReference type="NCBI Taxonomy" id="2778368"/>
    <lineage>
        <taxon>Bacteria</taxon>
        <taxon>Bacillati</taxon>
        <taxon>Chloroflexota</taxon>
        <taxon>Ktedonobacteria</taxon>
        <taxon>Ktedonobacterales</taxon>
        <taxon>Dictyobacteraceae</taxon>
        <taxon>Dictyobacter</taxon>
    </lineage>
</organism>
<gene>
    <name evidence="4" type="ORF">KSZ_26840</name>
</gene>
<comment type="caution">
    <text evidence="4">The sequence shown here is derived from an EMBL/GenBank/DDBJ whole genome shotgun (WGS) entry which is preliminary data.</text>
</comment>
<feature type="coiled-coil region" evidence="2">
    <location>
        <begin position="175"/>
        <end position="202"/>
    </location>
</feature>
<sequence>MNLLERVLTLLGANLDVVAEKADDPEKSLRQLQLDMRNQLVQVKTEVAKAIAEGHVLQKRIQARKTEVDSWLKKAEQAVQHGNDALARQALIQYNEQNKIVQRYQQQKKEQEQFVATLRGVLRKLDEKIAEVDTTIELLATRKRNALIQQRVYEALQKTGKANPRANRKARDAQLDSEARTMAMAELEKRDLSAQLAALSAEQTIEQQLDSLKNKQQAGSQTNASEQRPPRTGPLTTSSNTELSTRKRIRIQPKNPLSPTDEPSTERDMDLNYLKKLLETSQNSDA</sequence>
<accession>A0ABQ3VH33</accession>
<evidence type="ECO:0000256" key="2">
    <source>
        <dbReference type="SAM" id="Coils"/>
    </source>
</evidence>
<keyword evidence="5" id="KW-1185">Reference proteome</keyword>
<evidence type="ECO:0008006" key="6">
    <source>
        <dbReference type="Google" id="ProtNLM"/>
    </source>
</evidence>
<dbReference type="PANTHER" id="PTHR31088">
    <property type="entry name" value="MEMBRANE-ASSOCIATED PROTEIN VIPP1, CHLOROPLASTIC"/>
    <property type="match status" value="1"/>
</dbReference>
<keyword evidence="2" id="KW-0175">Coiled coil</keyword>
<reference evidence="4 5" key="1">
    <citation type="journal article" date="2021" name="Int. J. Syst. Evol. Microbiol.">
        <title>Reticulibacter mediterranei gen. nov., sp. nov., within the new family Reticulibacteraceae fam. nov., and Ktedonospora formicarum gen. nov., sp. nov., Ktedonobacter robiniae sp. nov., Dictyobacter formicarum sp. nov. and Dictyobacter arantiisoli sp. nov., belonging to the class Ktedonobacteria.</title>
        <authorList>
            <person name="Yabe S."/>
            <person name="Zheng Y."/>
            <person name="Wang C.M."/>
            <person name="Sakai Y."/>
            <person name="Abe K."/>
            <person name="Yokota A."/>
            <person name="Donadio S."/>
            <person name="Cavaletti L."/>
            <person name="Monciardini P."/>
        </authorList>
    </citation>
    <scope>NUCLEOTIDE SEQUENCE [LARGE SCALE GENOMIC DNA]</scope>
    <source>
        <strain evidence="4 5">SOSP1-9</strain>
    </source>
</reference>
<proteinExistence type="inferred from homology"/>
<dbReference type="Pfam" id="PF04012">
    <property type="entry name" value="PspA_IM30"/>
    <property type="match status" value="1"/>
</dbReference>
<evidence type="ECO:0000313" key="4">
    <source>
        <dbReference type="EMBL" id="GHO84678.1"/>
    </source>
</evidence>
<feature type="compositionally biased region" description="Polar residues" evidence="3">
    <location>
        <begin position="211"/>
        <end position="226"/>
    </location>
</feature>
<dbReference type="InterPro" id="IPR007157">
    <property type="entry name" value="PspA_VIPP1"/>
</dbReference>
<feature type="region of interest" description="Disordered" evidence="3">
    <location>
        <begin position="211"/>
        <end position="286"/>
    </location>
</feature>
<comment type="similarity">
    <text evidence="1">Belongs to the PspA/Vipp/IM30 family.</text>
</comment>